<dbReference type="PROSITE" id="PS50077">
    <property type="entry name" value="HEAT_REPEAT"/>
    <property type="match status" value="1"/>
</dbReference>
<evidence type="ECO:0008006" key="3">
    <source>
        <dbReference type="Google" id="ProtNLM"/>
    </source>
</evidence>
<organism evidence="1 2">
    <name type="scientific">Cellulomonas cellasea</name>
    <dbReference type="NCBI Taxonomy" id="43670"/>
    <lineage>
        <taxon>Bacteria</taxon>
        <taxon>Bacillati</taxon>
        <taxon>Actinomycetota</taxon>
        <taxon>Actinomycetes</taxon>
        <taxon>Micrococcales</taxon>
        <taxon>Cellulomonadaceae</taxon>
        <taxon>Cellulomonas</taxon>
    </lineage>
</organism>
<reference evidence="1 2" key="2">
    <citation type="submission" date="2020-08" db="EMBL/GenBank/DDBJ databases">
        <authorList>
            <person name="Partida-Martinez L."/>
            <person name="Huntemann M."/>
            <person name="Clum A."/>
            <person name="Wang J."/>
            <person name="Palaniappan K."/>
            <person name="Ritter S."/>
            <person name="Chen I.-M."/>
            <person name="Stamatis D."/>
            <person name="Reddy T."/>
            <person name="O'Malley R."/>
            <person name="Daum C."/>
            <person name="Shapiro N."/>
            <person name="Ivanova N."/>
            <person name="Kyrpides N."/>
            <person name="Woyke T."/>
        </authorList>
    </citation>
    <scope>NUCLEOTIDE SEQUENCE [LARGE SCALE GENOMIC DNA]</scope>
    <source>
        <strain evidence="1 2">RAS26</strain>
    </source>
</reference>
<proteinExistence type="predicted"/>
<dbReference type="SUPFAM" id="SSF48371">
    <property type="entry name" value="ARM repeat"/>
    <property type="match status" value="1"/>
</dbReference>
<dbReference type="Proteomes" id="UP000518206">
    <property type="component" value="Unassembled WGS sequence"/>
</dbReference>
<dbReference type="Gene3D" id="1.25.10.10">
    <property type="entry name" value="Leucine-rich Repeat Variant"/>
    <property type="match status" value="1"/>
</dbReference>
<name>A0A7W4UIK4_9CELL</name>
<dbReference type="RefSeq" id="WP_183297606.1">
    <property type="nucleotide sequence ID" value="NZ_JACHVX010000006.1"/>
</dbReference>
<reference evidence="1 2" key="1">
    <citation type="submission" date="2020-08" db="EMBL/GenBank/DDBJ databases">
        <title>The Agave Microbiome: Exploring the role of microbial communities in plant adaptations to desert environments.</title>
        <authorList>
            <person name="Partida-Martinez L.P."/>
        </authorList>
    </citation>
    <scope>NUCLEOTIDE SEQUENCE [LARGE SCALE GENOMIC DNA]</scope>
    <source>
        <strain evidence="1 2">RAS26</strain>
    </source>
</reference>
<protein>
    <recommendedName>
        <fullName evidence="3">HEAT repeat domain-containing protein</fullName>
    </recommendedName>
</protein>
<evidence type="ECO:0000313" key="1">
    <source>
        <dbReference type="EMBL" id="MBB2924841.1"/>
    </source>
</evidence>
<accession>A0A7W4UIK4</accession>
<dbReference type="InterPro" id="IPR016024">
    <property type="entry name" value="ARM-type_fold"/>
</dbReference>
<evidence type="ECO:0000313" key="2">
    <source>
        <dbReference type="Proteomes" id="UP000518206"/>
    </source>
</evidence>
<dbReference type="InterPro" id="IPR021133">
    <property type="entry name" value="HEAT_type_2"/>
</dbReference>
<comment type="caution">
    <text evidence="1">The sequence shown here is derived from an EMBL/GenBank/DDBJ whole genome shotgun (WGS) entry which is preliminary data.</text>
</comment>
<dbReference type="EMBL" id="JACHVX010000006">
    <property type="protein sequence ID" value="MBB2924841.1"/>
    <property type="molecule type" value="Genomic_DNA"/>
</dbReference>
<gene>
    <name evidence="1" type="ORF">FHR80_003777</name>
</gene>
<dbReference type="AlphaFoldDB" id="A0A7W4UIK4"/>
<dbReference type="InterPro" id="IPR011989">
    <property type="entry name" value="ARM-like"/>
</dbReference>
<sequence>MTDERFLTPRWDVSWDDIDEAVEGLGGVRAAAPDDDGDDDDERVEWRLDGAEVRLFVDSALHVDQIGVTGERRDEVAGVLEQVVPVHRADEVPGMFDEAEGVGDLTRALGVLAALAPADPDPALVEVLRRGLQHDDPDVRHAALVAASVPAWSVLRPDIERLTQDEDADVRTMAPLVLRSLERS</sequence>